<evidence type="ECO:0000313" key="2">
    <source>
        <dbReference type="Proteomes" id="UP000243719"/>
    </source>
</evidence>
<proteinExistence type="predicted"/>
<dbReference type="STRING" id="1770053.SAMN05216551_10414"/>
<dbReference type="Proteomes" id="UP000243719">
    <property type="component" value="Unassembled WGS sequence"/>
</dbReference>
<accession>A0A1H2PMR8</accession>
<name>A0A1H2PMR8_9BURK</name>
<keyword evidence="2" id="KW-1185">Reference proteome</keyword>
<reference evidence="2" key="1">
    <citation type="submission" date="2016-09" db="EMBL/GenBank/DDBJ databases">
        <authorList>
            <person name="Varghese N."/>
            <person name="Submissions S."/>
        </authorList>
    </citation>
    <scope>NUCLEOTIDE SEQUENCE [LARGE SCALE GENOMIC DNA]</scope>
    <source>
        <strain evidence="2">JS23</strain>
    </source>
</reference>
<sequence length="113" mass="12410">MKEIRNFPAVDVARRGTLGVRTRTFYKPTHRPLMATIVIGRFVVLCRPIAATPYTLYSVLFEGAVVRQQMSMPCIADCEAGLRHRAPSTAVAAGALKRTPSTQSRALRVKVPA</sequence>
<gene>
    <name evidence="1" type="ORF">SAMN05216551_10414</name>
</gene>
<dbReference type="AlphaFoldDB" id="A0A1H2PMR8"/>
<evidence type="ECO:0000313" key="1">
    <source>
        <dbReference type="EMBL" id="SDV47937.1"/>
    </source>
</evidence>
<protein>
    <submittedName>
        <fullName evidence="1">Uncharacterized protein</fullName>
    </submittedName>
</protein>
<dbReference type="EMBL" id="FNLO01000004">
    <property type="protein sequence ID" value="SDV47937.1"/>
    <property type="molecule type" value="Genomic_DNA"/>
</dbReference>
<organism evidence="1 2">
    <name type="scientific">Chitinasiproducens palmae</name>
    <dbReference type="NCBI Taxonomy" id="1770053"/>
    <lineage>
        <taxon>Bacteria</taxon>
        <taxon>Pseudomonadati</taxon>
        <taxon>Pseudomonadota</taxon>
        <taxon>Betaproteobacteria</taxon>
        <taxon>Burkholderiales</taxon>
        <taxon>Burkholderiaceae</taxon>
        <taxon>Chitinasiproducens</taxon>
    </lineage>
</organism>